<dbReference type="GeneID" id="16385040"/>
<name>R9R120_9CAUD</name>
<reference evidence="1 2" key="1">
    <citation type="journal article" date="2013" name="Appl. Environ. Microbiol.">
        <title>Investigation of the Relationship between Lactococcal Host Cell Wall Polysaccharide Genotype and 936 Phage Receptor Binding Protein Phylogeny.</title>
        <authorList>
            <person name="Mahony J."/>
            <person name="Kot W."/>
            <person name="Murphy J."/>
            <person name="Ainsworth S."/>
            <person name="Neve H."/>
            <person name="Hansen L.H."/>
            <person name="Heller K.J."/>
            <person name="Sorensen S.J."/>
            <person name="Hammer K."/>
            <person name="Cambillau C."/>
            <person name="Vogensen F.K."/>
            <person name="van Sinderen D."/>
        </authorList>
    </citation>
    <scope>NUCLEOTIDE SEQUENCE [LARGE SCALE GENOMIC DNA]</scope>
</reference>
<dbReference type="RefSeq" id="YP_008320117.1">
    <property type="nucleotide sequence ID" value="NC_021860.1"/>
</dbReference>
<evidence type="ECO:0000313" key="1">
    <source>
        <dbReference type="EMBL" id="AGI10877.1"/>
    </source>
</evidence>
<dbReference type="OrthoDB" id="21336at10239"/>
<protein>
    <submittedName>
        <fullName evidence="1">Uncharacterized protein</fullName>
    </submittedName>
</protein>
<dbReference type="Proteomes" id="UP000014663">
    <property type="component" value="Segment"/>
</dbReference>
<gene>
    <name evidence="1" type="ORF">jm2_0034</name>
</gene>
<evidence type="ECO:0000313" key="2">
    <source>
        <dbReference type="Proteomes" id="UP000014663"/>
    </source>
</evidence>
<organism evidence="1 2">
    <name type="scientific">Lactococcus phage jm2</name>
    <dbReference type="NCBI Taxonomy" id="1262535"/>
    <lineage>
        <taxon>Viruses</taxon>
        <taxon>Duplodnaviria</taxon>
        <taxon>Heunggongvirae</taxon>
        <taxon>Uroviricota</taxon>
        <taxon>Caudoviricetes</taxon>
        <taxon>Skunavirus</taxon>
        <taxon>Skunavirus jm2</taxon>
    </lineage>
</organism>
<dbReference type="EMBL" id="KC182546">
    <property type="protein sequence ID" value="AGI10877.1"/>
    <property type="molecule type" value="Genomic_DNA"/>
</dbReference>
<sequence length="50" mass="6077">MRYKKIDDLIVFENGKIYKEMKNKCKLTGLTKSKKWLFNSIRKRETYVCS</sequence>
<accession>R9R120</accession>
<proteinExistence type="predicted"/>
<dbReference type="KEGG" id="vg:16385040"/>
<keyword evidence="2" id="KW-1185">Reference proteome</keyword>